<evidence type="ECO:0000256" key="7">
    <source>
        <dbReference type="ARBA" id="ARBA00022801"/>
    </source>
</evidence>
<accession>A0A841C8M0</accession>
<protein>
    <recommendedName>
        <fullName evidence="16">DNA helicase RecQ</fullName>
        <ecNumber evidence="16">5.6.2.4</ecNumber>
    </recommendedName>
</protein>
<dbReference type="InterPro" id="IPR036388">
    <property type="entry name" value="WH-like_DNA-bd_sf"/>
</dbReference>
<dbReference type="PROSITE" id="PS50967">
    <property type="entry name" value="HRDC"/>
    <property type="match status" value="1"/>
</dbReference>
<dbReference type="GO" id="GO:0043590">
    <property type="term" value="C:bacterial nucleoid"/>
    <property type="evidence" value="ECO:0007669"/>
    <property type="project" value="TreeGrafter"/>
</dbReference>
<dbReference type="PANTHER" id="PTHR13710:SF105">
    <property type="entry name" value="ATP-DEPENDENT DNA HELICASE Q1"/>
    <property type="match status" value="1"/>
</dbReference>
<dbReference type="SUPFAM" id="SSF46785">
    <property type="entry name" value="Winged helix' DNA-binding domain"/>
    <property type="match status" value="1"/>
</dbReference>
<keyword evidence="7 20" id="KW-0378">Hydrolase</keyword>
<dbReference type="InterPro" id="IPR011545">
    <property type="entry name" value="DEAD/DEAH_box_helicase_dom"/>
</dbReference>
<evidence type="ECO:0000256" key="4">
    <source>
        <dbReference type="ARBA" id="ARBA00022723"/>
    </source>
</evidence>
<dbReference type="Pfam" id="PF00270">
    <property type="entry name" value="DEAD"/>
    <property type="match status" value="1"/>
</dbReference>
<proteinExistence type="inferred from homology"/>
<dbReference type="GO" id="GO:0006260">
    <property type="term" value="P:DNA replication"/>
    <property type="evidence" value="ECO:0007669"/>
    <property type="project" value="InterPro"/>
</dbReference>
<dbReference type="Pfam" id="PF00271">
    <property type="entry name" value="Helicase_C"/>
    <property type="match status" value="1"/>
</dbReference>
<dbReference type="SUPFAM" id="SSF52540">
    <property type="entry name" value="P-loop containing nucleoside triphosphate hydrolases"/>
    <property type="match status" value="1"/>
</dbReference>
<dbReference type="EC" id="5.6.2.4" evidence="16"/>
<dbReference type="GO" id="GO:0005737">
    <property type="term" value="C:cytoplasm"/>
    <property type="evidence" value="ECO:0007669"/>
    <property type="project" value="TreeGrafter"/>
</dbReference>
<comment type="similarity">
    <text evidence="3">Belongs to the helicase family. RecQ subfamily.</text>
</comment>
<evidence type="ECO:0000256" key="2">
    <source>
        <dbReference type="ARBA" id="ARBA00001947"/>
    </source>
</evidence>
<organism evidence="20 21">
    <name type="scientific">Lactovum miscens</name>
    <dbReference type="NCBI Taxonomy" id="190387"/>
    <lineage>
        <taxon>Bacteria</taxon>
        <taxon>Bacillati</taxon>
        <taxon>Bacillota</taxon>
        <taxon>Bacilli</taxon>
        <taxon>Lactobacillales</taxon>
        <taxon>Streptococcaceae</taxon>
        <taxon>Lactovum</taxon>
    </lineage>
</organism>
<evidence type="ECO:0000256" key="13">
    <source>
        <dbReference type="ARBA" id="ARBA00023204"/>
    </source>
</evidence>
<dbReference type="InterPro" id="IPR004589">
    <property type="entry name" value="DNA_helicase_ATP-dep_RecQ"/>
</dbReference>
<dbReference type="InterPro" id="IPR010997">
    <property type="entry name" value="HRDC-like_sf"/>
</dbReference>
<evidence type="ECO:0000256" key="12">
    <source>
        <dbReference type="ARBA" id="ARBA00023172"/>
    </source>
</evidence>
<evidence type="ECO:0000256" key="8">
    <source>
        <dbReference type="ARBA" id="ARBA00022806"/>
    </source>
</evidence>
<dbReference type="GO" id="GO:0003677">
    <property type="term" value="F:DNA binding"/>
    <property type="evidence" value="ECO:0007669"/>
    <property type="project" value="UniProtKB-KW"/>
</dbReference>
<dbReference type="InterPro" id="IPR014001">
    <property type="entry name" value="Helicase_ATP-bd"/>
</dbReference>
<comment type="caution">
    <text evidence="20">The sequence shown here is derived from an EMBL/GenBank/DDBJ whole genome shotgun (WGS) entry which is preliminary data.</text>
</comment>
<evidence type="ECO:0000259" key="17">
    <source>
        <dbReference type="PROSITE" id="PS50967"/>
    </source>
</evidence>
<keyword evidence="14" id="KW-0413">Isomerase</keyword>
<dbReference type="SMART" id="SM00487">
    <property type="entry name" value="DEXDc"/>
    <property type="match status" value="1"/>
</dbReference>
<evidence type="ECO:0000256" key="1">
    <source>
        <dbReference type="ARBA" id="ARBA00001946"/>
    </source>
</evidence>
<keyword evidence="13" id="KW-0234">DNA repair</keyword>
<evidence type="ECO:0000256" key="14">
    <source>
        <dbReference type="ARBA" id="ARBA00023235"/>
    </source>
</evidence>
<name>A0A841C8M0_9LACT</name>
<keyword evidence="12" id="KW-0233">DNA recombination</keyword>
<comment type="catalytic activity">
    <reaction evidence="15">
        <text>Couples ATP hydrolysis with the unwinding of duplex DNA by translocating in the 3'-5' direction.</text>
        <dbReference type="EC" id="5.6.2.4"/>
    </reaction>
</comment>
<dbReference type="SUPFAM" id="SSF47819">
    <property type="entry name" value="HRDC-like"/>
    <property type="match status" value="1"/>
</dbReference>
<dbReference type="Gene3D" id="1.10.10.10">
    <property type="entry name" value="Winged helix-like DNA-binding domain superfamily/Winged helix DNA-binding domain"/>
    <property type="match status" value="1"/>
</dbReference>
<dbReference type="Gene3D" id="3.40.50.300">
    <property type="entry name" value="P-loop containing nucleotide triphosphate hydrolases"/>
    <property type="match status" value="2"/>
</dbReference>
<comment type="cofactor">
    <cofactor evidence="2">
        <name>Zn(2+)</name>
        <dbReference type="ChEBI" id="CHEBI:29105"/>
    </cofactor>
</comment>
<evidence type="ECO:0000259" key="18">
    <source>
        <dbReference type="PROSITE" id="PS51192"/>
    </source>
</evidence>
<feature type="domain" description="Helicase C-terminal" evidence="19">
    <location>
        <begin position="223"/>
        <end position="368"/>
    </location>
</feature>
<keyword evidence="5" id="KW-0547">Nucleotide-binding</keyword>
<dbReference type="InterPro" id="IPR002121">
    <property type="entry name" value="HRDC_dom"/>
</dbReference>
<dbReference type="InterPro" id="IPR036390">
    <property type="entry name" value="WH_DNA-bd_sf"/>
</dbReference>
<sequence>MENLSLVNLEQTLKENFGFDHFRAGQRQIIEQVLEGKDTLGILPTGAGKSICYQLPALLFDGITLVVSPLISLMKDQVDQLEAAGIPATFLNSTVDEAESHFRMSQIEEGLIKILFVAPERFGLESFNYFISRLLVNLVAIDEAHCISQWGHDFRPSYLAFAKRIENLNPKPTVLALTATATERVTADIQHLLNISTSTTIKTGFLRENLRFEVVKNVEKRAWLRKYLDSRDKLDTGIIYCSTRKDVEEVSDWLKHHGYNARRYHAGLTESERATNQEDFLYDNCQIIVATNAFGMGINKSNVRYVIHYSTPSNIESYYQEAGRAGRDGLESDAILLWALNDLRIRNFLIEQGEGDEAHKELEYDKLRQMQAYANTESCLQRFILRYFGDEGEDCGKCSNCLDQRVLADITIDSQKVMSCVIRMGEHFGKAAVASVLAGSKNKKLIQWNFEKLSTYGIMKGVNQKAISNLIDFLTSEGYLEVSSGKFPLLSVSTAGRMVLKGKIKIERREAMVISKPKLNVSDNFNIELFDALKSLRLEIARLLKLPPFMIFSDASLQDMTYLKPQTDEEFLKVSGVGPQKLEKYGSNFLKLIRESK</sequence>
<dbReference type="AlphaFoldDB" id="A0A841C8M0"/>
<dbReference type="GO" id="GO:0009378">
    <property type="term" value="F:four-way junction helicase activity"/>
    <property type="evidence" value="ECO:0007669"/>
    <property type="project" value="TreeGrafter"/>
</dbReference>
<keyword evidence="21" id="KW-1185">Reference proteome</keyword>
<evidence type="ECO:0000313" key="20">
    <source>
        <dbReference type="EMBL" id="MBB5887570.1"/>
    </source>
</evidence>
<evidence type="ECO:0000313" key="21">
    <source>
        <dbReference type="Proteomes" id="UP000562464"/>
    </source>
</evidence>
<keyword evidence="8 20" id="KW-0347">Helicase</keyword>
<dbReference type="RefSeq" id="WP_183538886.1">
    <property type="nucleotide sequence ID" value="NZ_DASWOY010000037.1"/>
</dbReference>
<evidence type="ECO:0000256" key="10">
    <source>
        <dbReference type="ARBA" id="ARBA00022840"/>
    </source>
</evidence>
<comment type="cofactor">
    <cofactor evidence="1">
        <name>Mg(2+)</name>
        <dbReference type="ChEBI" id="CHEBI:18420"/>
    </cofactor>
</comment>
<gene>
    <name evidence="20" type="ORF">HNQ37_000442</name>
</gene>
<evidence type="ECO:0000256" key="6">
    <source>
        <dbReference type="ARBA" id="ARBA00022763"/>
    </source>
</evidence>
<reference evidence="20 21" key="1">
    <citation type="submission" date="2020-08" db="EMBL/GenBank/DDBJ databases">
        <title>Genomic Encyclopedia of Type Strains, Phase IV (KMG-IV): sequencing the most valuable type-strain genomes for metagenomic binning, comparative biology and taxonomic classification.</title>
        <authorList>
            <person name="Goeker M."/>
        </authorList>
    </citation>
    <scope>NUCLEOTIDE SEQUENCE [LARGE SCALE GENOMIC DNA]</scope>
    <source>
        <strain evidence="20 21">DSM 14925</strain>
    </source>
</reference>
<evidence type="ECO:0000256" key="16">
    <source>
        <dbReference type="NCBIfam" id="TIGR01389"/>
    </source>
</evidence>
<keyword evidence="9" id="KW-0862">Zinc</keyword>
<evidence type="ECO:0000256" key="9">
    <source>
        <dbReference type="ARBA" id="ARBA00022833"/>
    </source>
</evidence>
<feature type="domain" description="HRDC" evidence="17">
    <location>
        <begin position="523"/>
        <end position="597"/>
    </location>
</feature>
<dbReference type="GO" id="GO:0006281">
    <property type="term" value="P:DNA repair"/>
    <property type="evidence" value="ECO:0007669"/>
    <property type="project" value="UniProtKB-KW"/>
</dbReference>
<dbReference type="GO" id="GO:0016787">
    <property type="term" value="F:hydrolase activity"/>
    <property type="evidence" value="ECO:0007669"/>
    <property type="project" value="UniProtKB-KW"/>
</dbReference>
<dbReference type="PANTHER" id="PTHR13710">
    <property type="entry name" value="DNA HELICASE RECQ FAMILY MEMBER"/>
    <property type="match status" value="1"/>
</dbReference>
<dbReference type="PROSITE" id="PS51194">
    <property type="entry name" value="HELICASE_CTER"/>
    <property type="match status" value="1"/>
</dbReference>
<dbReference type="Pfam" id="PF09382">
    <property type="entry name" value="RQC"/>
    <property type="match status" value="1"/>
</dbReference>
<keyword evidence="6" id="KW-0227">DNA damage</keyword>
<dbReference type="InterPro" id="IPR044876">
    <property type="entry name" value="HRDC_dom_sf"/>
</dbReference>
<dbReference type="PROSITE" id="PS51192">
    <property type="entry name" value="HELICASE_ATP_BIND_1"/>
    <property type="match status" value="1"/>
</dbReference>
<evidence type="ECO:0000256" key="3">
    <source>
        <dbReference type="ARBA" id="ARBA00005446"/>
    </source>
</evidence>
<dbReference type="InterPro" id="IPR032284">
    <property type="entry name" value="RecQ_Zn-bd"/>
</dbReference>
<dbReference type="GO" id="GO:0043138">
    <property type="term" value="F:3'-5' DNA helicase activity"/>
    <property type="evidence" value="ECO:0007669"/>
    <property type="project" value="UniProtKB-EC"/>
</dbReference>
<dbReference type="Pfam" id="PF16124">
    <property type="entry name" value="RecQ_Zn_bind"/>
    <property type="match status" value="1"/>
</dbReference>
<dbReference type="CDD" id="cd18794">
    <property type="entry name" value="SF2_C_RecQ"/>
    <property type="match status" value="1"/>
</dbReference>
<dbReference type="GO" id="GO:0005524">
    <property type="term" value="F:ATP binding"/>
    <property type="evidence" value="ECO:0007669"/>
    <property type="project" value="UniProtKB-KW"/>
</dbReference>
<keyword evidence="11" id="KW-0238">DNA-binding</keyword>
<dbReference type="GO" id="GO:0046872">
    <property type="term" value="F:metal ion binding"/>
    <property type="evidence" value="ECO:0007669"/>
    <property type="project" value="UniProtKB-KW"/>
</dbReference>
<evidence type="ECO:0000256" key="11">
    <source>
        <dbReference type="ARBA" id="ARBA00023125"/>
    </source>
</evidence>
<dbReference type="CDD" id="cd17920">
    <property type="entry name" value="DEXHc_RecQ"/>
    <property type="match status" value="1"/>
</dbReference>
<dbReference type="Pfam" id="PF00570">
    <property type="entry name" value="HRDC"/>
    <property type="match status" value="1"/>
</dbReference>
<dbReference type="Proteomes" id="UP000562464">
    <property type="component" value="Unassembled WGS sequence"/>
</dbReference>
<dbReference type="GO" id="GO:0006310">
    <property type="term" value="P:DNA recombination"/>
    <property type="evidence" value="ECO:0007669"/>
    <property type="project" value="UniProtKB-UniRule"/>
</dbReference>
<dbReference type="Gene3D" id="1.10.150.80">
    <property type="entry name" value="HRDC domain"/>
    <property type="match status" value="1"/>
</dbReference>
<dbReference type="NCBIfam" id="TIGR00614">
    <property type="entry name" value="recQ_fam"/>
    <property type="match status" value="1"/>
</dbReference>
<dbReference type="NCBIfam" id="TIGR01389">
    <property type="entry name" value="recQ"/>
    <property type="match status" value="1"/>
</dbReference>
<dbReference type="GO" id="GO:0030894">
    <property type="term" value="C:replisome"/>
    <property type="evidence" value="ECO:0007669"/>
    <property type="project" value="TreeGrafter"/>
</dbReference>
<keyword evidence="10" id="KW-0067">ATP-binding</keyword>
<evidence type="ECO:0000256" key="5">
    <source>
        <dbReference type="ARBA" id="ARBA00022741"/>
    </source>
</evidence>
<dbReference type="EMBL" id="JACHHV010000005">
    <property type="protein sequence ID" value="MBB5887570.1"/>
    <property type="molecule type" value="Genomic_DNA"/>
</dbReference>
<dbReference type="InterPro" id="IPR018982">
    <property type="entry name" value="RQC_domain"/>
</dbReference>
<dbReference type="InterPro" id="IPR006293">
    <property type="entry name" value="DNA_helicase_ATP-dep_RecQ_bac"/>
</dbReference>
<keyword evidence="4" id="KW-0479">Metal-binding</keyword>
<dbReference type="InterPro" id="IPR001650">
    <property type="entry name" value="Helicase_C-like"/>
</dbReference>
<dbReference type="SMART" id="SM00341">
    <property type="entry name" value="HRDC"/>
    <property type="match status" value="1"/>
</dbReference>
<dbReference type="SMART" id="SM00956">
    <property type="entry name" value="RQC"/>
    <property type="match status" value="1"/>
</dbReference>
<feature type="domain" description="Helicase ATP-binding" evidence="18">
    <location>
        <begin position="30"/>
        <end position="199"/>
    </location>
</feature>
<dbReference type="InterPro" id="IPR027417">
    <property type="entry name" value="P-loop_NTPase"/>
</dbReference>
<evidence type="ECO:0000259" key="19">
    <source>
        <dbReference type="PROSITE" id="PS51194"/>
    </source>
</evidence>
<evidence type="ECO:0000256" key="15">
    <source>
        <dbReference type="ARBA" id="ARBA00034617"/>
    </source>
</evidence>
<dbReference type="SMART" id="SM00490">
    <property type="entry name" value="HELICc"/>
    <property type="match status" value="1"/>
</dbReference>
<dbReference type="GO" id="GO:0009432">
    <property type="term" value="P:SOS response"/>
    <property type="evidence" value="ECO:0007669"/>
    <property type="project" value="UniProtKB-UniRule"/>
</dbReference>
<dbReference type="FunFam" id="3.40.50.300:FF:001389">
    <property type="entry name" value="ATP-dependent DNA helicase RecQ"/>
    <property type="match status" value="1"/>
</dbReference>